<organism evidence="1 2">
    <name type="scientific">Phlyctema vagabunda</name>
    <dbReference type="NCBI Taxonomy" id="108571"/>
    <lineage>
        <taxon>Eukaryota</taxon>
        <taxon>Fungi</taxon>
        <taxon>Dikarya</taxon>
        <taxon>Ascomycota</taxon>
        <taxon>Pezizomycotina</taxon>
        <taxon>Leotiomycetes</taxon>
        <taxon>Helotiales</taxon>
        <taxon>Dermateaceae</taxon>
        <taxon>Phlyctema</taxon>
    </lineage>
</organism>
<name>A0ABR4PRQ9_9HELO</name>
<dbReference type="Proteomes" id="UP001629113">
    <property type="component" value="Unassembled WGS sequence"/>
</dbReference>
<evidence type="ECO:0000313" key="2">
    <source>
        <dbReference type="Proteomes" id="UP001629113"/>
    </source>
</evidence>
<dbReference type="PANTHER" id="PTHR47204:SF1">
    <property type="entry name" value="RIBONUCLEASE H2 SUBUNIT C"/>
    <property type="match status" value="1"/>
</dbReference>
<dbReference type="Gene3D" id="2.40.128.680">
    <property type="match status" value="1"/>
</dbReference>
<protein>
    <submittedName>
        <fullName evidence="1">Ribonuclease H1/H2 small subunit</fullName>
    </submittedName>
</protein>
<evidence type="ECO:0000313" key="1">
    <source>
        <dbReference type="EMBL" id="KAL3426034.1"/>
    </source>
</evidence>
<dbReference type="CDD" id="cd09271">
    <property type="entry name" value="RNase_H2-C"/>
    <property type="match status" value="1"/>
</dbReference>
<dbReference type="Pfam" id="PF08615">
    <property type="entry name" value="RNase_H2_suC"/>
    <property type="match status" value="1"/>
</dbReference>
<dbReference type="EMBL" id="JBFCZG010000002">
    <property type="protein sequence ID" value="KAL3426034.1"/>
    <property type="molecule type" value="Genomic_DNA"/>
</dbReference>
<dbReference type="PANTHER" id="PTHR47204">
    <property type="entry name" value="OS02G0168900 PROTEIN"/>
    <property type="match status" value="1"/>
</dbReference>
<sequence length="147" mass="16533">MLAVQKSKKHQGKCVPNVLPCKINHDGPVDATKRYWAPTKTEDGKTIAYFRGRKLQGKAMRVPKGHRGVVLTSTDRIVLPDPAEEQEADEDRIEVGIMEEQSQFDEIMVWGHESAPDALTDPYVKGMEEWIGFASQIHSVEEEKNSS</sequence>
<proteinExistence type="predicted"/>
<accession>A0ABR4PRQ9</accession>
<keyword evidence="2" id="KW-1185">Reference proteome</keyword>
<comment type="caution">
    <text evidence="1">The sequence shown here is derived from an EMBL/GenBank/DDBJ whole genome shotgun (WGS) entry which is preliminary data.</text>
</comment>
<reference evidence="1 2" key="1">
    <citation type="submission" date="2024-06" db="EMBL/GenBank/DDBJ databases">
        <title>Complete genome of Phlyctema vagabunda strain 19-DSS-EL-015.</title>
        <authorList>
            <person name="Fiorenzani C."/>
        </authorList>
    </citation>
    <scope>NUCLEOTIDE SEQUENCE [LARGE SCALE GENOMIC DNA]</scope>
    <source>
        <strain evidence="1 2">19-DSS-EL-015</strain>
    </source>
</reference>
<dbReference type="InterPro" id="IPR013924">
    <property type="entry name" value="RNase_H2_suC"/>
</dbReference>
<gene>
    <name evidence="1" type="ORF">PVAG01_02825</name>
</gene>